<sequence length="62" mass="7324">MVNFMTYITHIAKEDQKESENKSGFCELNHLLEYTNKVAWWHIDVGYRDEHVAPSPKKHTCC</sequence>
<dbReference type="EMBL" id="BT091258">
    <property type="protein sequence ID" value="ACU15391.1"/>
    <property type="molecule type" value="mRNA"/>
</dbReference>
<proteinExistence type="evidence at transcript level"/>
<organism evidence="1">
    <name type="scientific">Glycine max</name>
    <name type="common">Soybean</name>
    <name type="synonym">Glycine hispida</name>
    <dbReference type="NCBI Taxonomy" id="3847"/>
    <lineage>
        <taxon>Eukaryota</taxon>
        <taxon>Viridiplantae</taxon>
        <taxon>Streptophyta</taxon>
        <taxon>Embryophyta</taxon>
        <taxon>Tracheophyta</taxon>
        <taxon>Spermatophyta</taxon>
        <taxon>Magnoliopsida</taxon>
        <taxon>eudicotyledons</taxon>
        <taxon>Gunneridae</taxon>
        <taxon>Pentapetalae</taxon>
        <taxon>rosids</taxon>
        <taxon>fabids</taxon>
        <taxon>Fabales</taxon>
        <taxon>Fabaceae</taxon>
        <taxon>Papilionoideae</taxon>
        <taxon>50 kb inversion clade</taxon>
        <taxon>NPAAA clade</taxon>
        <taxon>indigoferoid/millettioid clade</taxon>
        <taxon>Phaseoleae</taxon>
        <taxon>Glycine</taxon>
        <taxon>Glycine subgen. Soja</taxon>
    </lineage>
</organism>
<dbReference type="AlphaFoldDB" id="C6T1F2"/>
<accession>C6T1F2</accession>
<dbReference type="EMBL" id="BT098747">
    <property type="protein sequence ID" value="ACU23941.1"/>
    <property type="molecule type" value="mRNA"/>
</dbReference>
<name>C6T1F2_SOYBN</name>
<protein>
    <submittedName>
        <fullName evidence="1">Uncharacterized protein</fullName>
    </submittedName>
</protein>
<reference evidence="1" key="1">
    <citation type="submission" date="2009-08" db="EMBL/GenBank/DDBJ databases">
        <authorList>
            <person name="Cheung F."/>
            <person name="Xiao Y."/>
            <person name="Chan A."/>
            <person name="Moskal W."/>
            <person name="Town C.D."/>
        </authorList>
    </citation>
    <scope>NUCLEOTIDE SEQUENCE</scope>
</reference>
<evidence type="ECO:0000313" key="1">
    <source>
        <dbReference type="EMBL" id="ACU15391.1"/>
    </source>
</evidence>